<dbReference type="EMBL" id="JASDAP010000025">
    <property type="protein sequence ID" value="KAK1880145.1"/>
    <property type="molecule type" value="Genomic_DNA"/>
</dbReference>
<dbReference type="GO" id="GO:0004177">
    <property type="term" value="F:aminopeptidase activity"/>
    <property type="evidence" value="ECO:0007669"/>
    <property type="project" value="UniProtKB-KW"/>
</dbReference>
<keyword evidence="1" id="KW-0378">Hydrolase</keyword>
<sequence length="74" mass="8263">MWERHEQQIRHVTQHQQLLPLTAQSLPAGKSSLSQPSASFNRMYQQKVRSTMSKLCTKGSGAGFDVPQSTGHIL</sequence>
<organism evidence="1 2">
    <name type="scientific">Dissostichus eleginoides</name>
    <name type="common">Patagonian toothfish</name>
    <name type="synonym">Dissostichus amissus</name>
    <dbReference type="NCBI Taxonomy" id="100907"/>
    <lineage>
        <taxon>Eukaryota</taxon>
        <taxon>Metazoa</taxon>
        <taxon>Chordata</taxon>
        <taxon>Craniata</taxon>
        <taxon>Vertebrata</taxon>
        <taxon>Euteleostomi</taxon>
        <taxon>Actinopterygii</taxon>
        <taxon>Neopterygii</taxon>
        <taxon>Teleostei</taxon>
        <taxon>Neoteleostei</taxon>
        <taxon>Acanthomorphata</taxon>
        <taxon>Eupercaria</taxon>
        <taxon>Perciformes</taxon>
        <taxon>Notothenioidei</taxon>
        <taxon>Nototheniidae</taxon>
        <taxon>Dissostichus</taxon>
    </lineage>
</organism>
<keyword evidence="1" id="KW-0645">Protease</keyword>
<reference evidence="1" key="1">
    <citation type="submission" date="2023-04" db="EMBL/GenBank/DDBJ databases">
        <title>Chromosome-level genome of Chaenocephalus aceratus.</title>
        <authorList>
            <person name="Park H."/>
        </authorList>
    </citation>
    <scope>NUCLEOTIDE SEQUENCE</scope>
    <source>
        <strain evidence="1">DE</strain>
        <tissue evidence="1">Muscle</tissue>
    </source>
</reference>
<keyword evidence="2" id="KW-1185">Reference proteome</keyword>
<dbReference type="AlphaFoldDB" id="A0AAD9EZN3"/>
<name>A0AAD9EZN3_DISEL</name>
<dbReference type="Proteomes" id="UP001228049">
    <property type="component" value="Unassembled WGS sequence"/>
</dbReference>
<evidence type="ECO:0000313" key="2">
    <source>
        <dbReference type="Proteomes" id="UP001228049"/>
    </source>
</evidence>
<gene>
    <name evidence="1" type="ORF">KUDE01_025674</name>
</gene>
<keyword evidence="1" id="KW-0031">Aminopeptidase</keyword>
<accession>A0AAD9EZN3</accession>
<evidence type="ECO:0000313" key="1">
    <source>
        <dbReference type="EMBL" id="KAK1880145.1"/>
    </source>
</evidence>
<protein>
    <submittedName>
        <fullName evidence="1">Xaa-Pro aminopeptidase</fullName>
    </submittedName>
</protein>
<comment type="caution">
    <text evidence="1">The sequence shown here is derived from an EMBL/GenBank/DDBJ whole genome shotgun (WGS) entry which is preliminary data.</text>
</comment>
<proteinExistence type="predicted"/>